<evidence type="ECO:0000313" key="5">
    <source>
        <dbReference type="Proteomes" id="UP000078550"/>
    </source>
</evidence>
<feature type="region of interest" description="Disordered" evidence="1">
    <location>
        <begin position="372"/>
        <end position="400"/>
    </location>
</feature>
<evidence type="ECO:0000313" key="6">
    <source>
        <dbReference type="Proteomes" id="UP000078555"/>
    </source>
</evidence>
<dbReference type="Proteomes" id="UP000078550">
    <property type="component" value="Unassembled WGS sequence"/>
</dbReference>
<evidence type="ECO:0000256" key="1">
    <source>
        <dbReference type="SAM" id="MobiDB-lite"/>
    </source>
</evidence>
<reference evidence="3" key="2">
    <citation type="submission" date="2016-05" db="EMBL/GenBank/DDBJ databases">
        <authorList>
            <person name="Lavstsen T."/>
            <person name="Jespersen J.S."/>
        </authorList>
    </citation>
    <scope>NUCLEOTIDE SEQUENCE [LARGE SCALE GENOMIC DNA]</scope>
</reference>
<dbReference type="EMBL" id="FLRD01000152">
    <property type="protein sequence ID" value="SBT49294.1"/>
    <property type="molecule type" value="Genomic_DNA"/>
</dbReference>
<dbReference type="EMBL" id="FLRE01000196">
    <property type="protein sequence ID" value="SBT49709.1"/>
    <property type="molecule type" value="Genomic_DNA"/>
</dbReference>
<evidence type="ECO:0000313" key="4">
    <source>
        <dbReference type="EMBL" id="SBT49709.1"/>
    </source>
</evidence>
<evidence type="ECO:0000313" key="3">
    <source>
        <dbReference type="EMBL" id="SBT49294.1"/>
    </source>
</evidence>
<sequence>MMNSLATFLQVREHNFKCNKAGRIVTNYEKRDDLKDVHEDIGLVGGSAENPKEGKDASEGGVFHSLLSSVNKLFQNEDAIKKDIDEITSNMKEMKEGIVRNTSNIGKHANMLKENVAKSTNYLTNLFKKTVSDELNHIDKYSKEHLHKLKENAEKKIFFSNVLFDLISHGHKEDKDKGNDDHGNKTIWKDKGENKIWNFLSGWTKTGGNDEMTKKEKDCTKNKQEVNPFGLFRKDGNKPGNDEDISSKGDTHKSFFFFGRKVPNKEDAKSNVDDHTGMEGANTEHGQRTWSLFNLFSSKPEKGNVEGEKEEDTKGNQQSGKSFGFNFFSKETNKESNMEEGAGSMSHSEEYKREGKKGKNYFFWDIGTKDDQVSQSSKENSSSEGNQKHDKGGSYWWSSKTEVSNGKVEASETGVDAIHTIDEHDHGNGGGGSFSLFNLWKGEKKKEEDVQGGDHASTAAGTGYDSESAKVGKEVEEGIFFKGVNNPRDNDTSAGSTDESHTNLMDMMKSYYDDSKNVENDAKLMSLLPAEFPHYEGNVNCHPLVAFKECLKNCFKGASNEVDEVVDSVRSSGSSGRQKRALTLGEYKLLEKCILKCKNSNLDEVAGACIHKDGKVSTSSYDYEEYITNANAAKDTFDKDEGPYAFYDFTLHDKYSDSENDPSGKNIKTELKSQNYVDPALLSHTASEEGNNIRSFGGLSNEHLSAHLGDMGDIGDTTNSSSEDPNSGQIPSQGKPFSLFNTFSHSNAIDSSDHGGDSGHSAFSAFRGFSNFGVFGTSKTSDDIALHGKGPTYDAPQGAPLGVPLNTSLDETIDADSGATSDGDNDDKVEGGHGYLATCFFLFLLMTTFFVYLSAFTNIINQFYVSFKEKVCVYVKGRYTSPFDDVYEESSEVFLPKSTSHMYHMPNSYNNVYHEFQENTGNVM</sequence>
<feature type="region of interest" description="Disordered" evidence="1">
    <location>
        <begin position="447"/>
        <end position="468"/>
    </location>
</feature>
<accession>A0A1A8ZYR2</accession>
<protein>
    <submittedName>
        <fullName evidence="3">Uncharacterized protein</fullName>
    </submittedName>
</protein>
<evidence type="ECO:0000256" key="2">
    <source>
        <dbReference type="SAM" id="Phobius"/>
    </source>
</evidence>
<feature type="region of interest" description="Disordered" evidence="1">
    <location>
        <begin position="298"/>
        <end position="325"/>
    </location>
</feature>
<feature type="compositionally biased region" description="Low complexity" evidence="1">
    <location>
        <begin position="374"/>
        <end position="385"/>
    </location>
</feature>
<keyword evidence="2" id="KW-1133">Transmembrane helix</keyword>
<organism evidence="3 6">
    <name type="scientific">Plasmodium ovale wallikeri</name>
    <dbReference type="NCBI Taxonomy" id="864142"/>
    <lineage>
        <taxon>Eukaryota</taxon>
        <taxon>Sar</taxon>
        <taxon>Alveolata</taxon>
        <taxon>Apicomplexa</taxon>
        <taxon>Aconoidasida</taxon>
        <taxon>Haemosporida</taxon>
        <taxon>Plasmodiidae</taxon>
        <taxon>Plasmodium</taxon>
        <taxon>Plasmodium (Plasmodium)</taxon>
    </lineage>
</organism>
<keyword evidence="2" id="KW-0472">Membrane</keyword>
<feature type="compositionally biased region" description="Basic and acidic residues" evidence="1">
    <location>
        <begin position="299"/>
        <end position="314"/>
    </location>
</feature>
<feature type="compositionally biased region" description="Polar residues" evidence="1">
    <location>
        <begin position="716"/>
        <end position="732"/>
    </location>
</feature>
<name>A0A1A8ZYR2_PLAOA</name>
<keyword evidence="2" id="KW-0812">Transmembrane</keyword>
<reference evidence="5 6" key="1">
    <citation type="submission" date="2016-05" db="EMBL/GenBank/DDBJ databases">
        <authorList>
            <person name="Naeem Raeece"/>
        </authorList>
    </citation>
    <scope>NUCLEOTIDE SEQUENCE [LARGE SCALE GENOMIC DNA]</scope>
</reference>
<dbReference type="AlphaFoldDB" id="A0A1A8ZYR2"/>
<gene>
    <name evidence="3" type="ORF">POVWA1_059400</name>
    <name evidence="4" type="ORF">POVWA2_058700</name>
</gene>
<proteinExistence type="predicted"/>
<feature type="region of interest" description="Disordered" evidence="1">
    <location>
        <begin position="707"/>
        <end position="737"/>
    </location>
</feature>
<keyword evidence="6" id="KW-1185">Reference proteome</keyword>
<feature type="transmembrane region" description="Helical" evidence="2">
    <location>
        <begin position="835"/>
        <end position="860"/>
    </location>
</feature>
<dbReference type="Proteomes" id="UP000078555">
    <property type="component" value="Unassembled WGS sequence"/>
</dbReference>